<name>A0A699TTQ6_TANCI</name>
<feature type="non-terminal residue" evidence="1">
    <location>
        <position position="1"/>
    </location>
</feature>
<dbReference type="AntiFam" id="ANF00173">
    <property type="entry name" value="Shadow ORF (opposite ppk)"/>
</dbReference>
<reference evidence="1" key="1">
    <citation type="journal article" date="2019" name="Sci. Rep.">
        <title>Draft genome of Tanacetum cinerariifolium, the natural source of mosquito coil.</title>
        <authorList>
            <person name="Yamashiro T."/>
            <person name="Shiraishi A."/>
            <person name="Satake H."/>
            <person name="Nakayama K."/>
        </authorList>
    </citation>
    <scope>NUCLEOTIDE SEQUENCE</scope>
</reference>
<gene>
    <name evidence="1" type="ORF">Tci_885282</name>
</gene>
<proteinExistence type="predicted"/>
<evidence type="ECO:0000313" key="1">
    <source>
        <dbReference type="EMBL" id="GFD13313.1"/>
    </source>
</evidence>
<dbReference type="AlphaFoldDB" id="A0A699TTQ6"/>
<accession>A0A699TTQ6</accession>
<organism evidence="1">
    <name type="scientific">Tanacetum cinerariifolium</name>
    <name type="common">Dalmatian daisy</name>
    <name type="synonym">Chrysanthemum cinerariifolium</name>
    <dbReference type="NCBI Taxonomy" id="118510"/>
    <lineage>
        <taxon>Eukaryota</taxon>
        <taxon>Viridiplantae</taxon>
        <taxon>Streptophyta</taxon>
        <taxon>Embryophyta</taxon>
        <taxon>Tracheophyta</taxon>
        <taxon>Spermatophyta</taxon>
        <taxon>Magnoliopsida</taxon>
        <taxon>eudicotyledons</taxon>
        <taxon>Gunneridae</taxon>
        <taxon>Pentapetalae</taxon>
        <taxon>asterids</taxon>
        <taxon>campanulids</taxon>
        <taxon>Asterales</taxon>
        <taxon>Asteraceae</taxon>
        <taxon>Asteroideae</taxon>
        <taxon>Anthemideae</taxon>
        <taxon>Anthemidinae</taxon>
        <taxon>Tanacetum</taxon>
    </lineage>
</organism>
<dbReference type="EMBL" id="BKCJ011271538">
    <property type="protein sequence ID" value="GFD13313.1"/>
    <property type="molecule type" value="Genomic_DNA"/>
</dbReference>
<comment type="caution">
    <text evidence="1">The sequence shown here is derived from an EMBL/GenBank/DDBJ whole genome shotgun (WGS) entry which is preliminary data.</text>
</comment>
<protein>
    <submittedName>
        <fullName evidence="1">Uncharacterized protein</fullName>
    </submittedName>
</protein>
<sequence>ARGLFVVVARADVHVARHLLAFLPNNHQHLGVGLVFTHAINDEAACLFEPRALPNIALLIEARLHLKQHRHVLAIFGGFEQRGRSRRPRRVGSAALLARAAWPLCPGRRGSEESG</sequence>